<evidence type="ECO:0000313" key="2">
    <source>
        <dbReference type="Proteomes" id="UP000481861"/>
    </source>
</evidence>
<organism evidence="1 2">
    <name type="scientific">Massariosphaeria phaeospora</name>
    <dbReference type="NCBI Taxonomy" id="100035"/>
    <lineage>
        <taxon>Eukaryota</taxon>
        <taxon>Fungi</taxon>
        <taxon>Dikarya</taxon>
        <taxon>Ascomycota</taxon>
        <taxon>Pezizomycotina</taxon>
        <taxon>Dothideomycetes</taxon>
        <taxon>Pleosporomycetidae</taxon>
        <taxon>Pleosporales</taxon>
        <taxon>Pleosporales incertae sedis</taxon>
        <taxon>Massariosphaeria</taxon>
    </lineage>
</organism>
<dbReference type="PANTHER" id="PTHR38797">
    <property type="entry name" value="NUCLEAR PORE COMPLEX PROTEIN NUP85-RELATED"/>
    <property type="match status" value="1"/>
</dbReference>
<dbReference type="OrthoDB" id="3350591at2759"/>
<dbReference type="InterPro" id="IPR022085">
    <property type="entry name" value="OpdG"/>
</dbReference>
<dbReference type="InterPro" id="IPR053204">
    <property type="entry name" value="Oxopyrrolidines_Biosynth-assoc"/>
</dbReference>
<comment type="caution">
    <text evidence="1">The sequence shown here is derived from an EMBL/GenBank/DDBJ whole genome shotgun (WGS) entry which is preliminary data.</text>
</comment>
<protein>
    <submittedName>
        <fullName evidence="1">Uncharacterized protein</fullName>
    </submittedName>
</protein>
<reference evidence="1 2" key="1">
    <citation type="submission" date="2020-01" db="EMBL/GenBank/DDBJ databases">
        <authorList>
            <consortium name="DOE Joint Genome Institute"/>
            <person name="Haridas S."/>
            <person name="Albert R."/>
            <person name="Binder M."/>
            <person name="Bloem J."/>
            <person name="Labutti K."/>
            <person name="Salamov A."/>
            <person name="Andreopoulos B."/>
            <person name="Baker S.E."/>
            <person name="Barry K."/>
            <person name="Bills G."/>
            <person name="Bluhm B.H."/>
            <person name="Cannon C."/>
            <person name="Castanera R."/>
            <person name="Culley D.E."/>
            <person name="Daum C."/>
            <person name="Ezra D."/>
            <person name="Gonzalez J.B."/>
            <person name="Henrissat B."/>
            <person name="Kuo A."/>
            <person name="Liang C."/>
            <person name="Lipzen A."/>
            <person name="Lutzoni F."/>
            <person name="Magnuson J."/>
            <person name="Mondo S."/>
            <person name="Nolan M."/>
            <person name="Ohm R."/>
            <person name="Pangilinan J."/>
            <person name="Park H.-J.H."/>
            <person name="Ramirez L."/>
            <person name="Alfaro M."/>
            <person name="Sun H."/>
            <person name="Tritt A."/>
            <person name="Yoshinaga Y."/>
            <person name="Zwiers L.-H.L."/>
            <person name="Turgeon B.G."/>
            <person name="Goodwin S.B."/>
            <person name="Spatafora J.W."/>
            <person name="Crous P.W."/>
            <person name="Grigoriev I.V."/>
        </authorList>
    </citation>
    <scope>NUCLEOTIDE SEQUENCE [LARGE SCALE GENOMIC DNA]</scope>
    <source>
        <strain evidence="1 2">CBS 611.86</strain>
    </source>
</reference>
<dbReference type="Proteomes" id="UP000481861">
    <property type="component" value="Unassembled WGS sequence"/>
</dbReference>
<sequence>MAHAWAQSQRSGWLCRLYGSPDASASGARTLSPLTVQSRLLDIVEAALIGTSAPADAAVATASLIMSQEDVSTPWANLTGLWLNAAESLADKQELRTLVEYVVAVAGLPDAVNEGPGVKVVDTGGGLISRIEPGQAVCDGKLRFWQDLPSYSWTLGDVFQGPESWIFTAEPATPAVATANWRNLNTYLALVAAHPRAQTIPGLANHLSLCRVPLAQLEYSPDSRRGEYTALHGPAIMQWLRIAGAEIEEMCRGEKERMQAGDLWDGGDVCGLERLAFWKRRVVELRF</sequence>
<dbReference type="PANTHER" id="PTHR38797:SF4">
    <property type="entry name" value="NUCLEAR PORE COMPLEX PROTEIN NUP85"/>
    <property type="match status" value="1"/>
</dbReference>
<gene>
    <name evidence="1" type="ORF">BDV95DRAFT_572856</name>
</gene>
<dbReference type="Pfam" id="PF12311">
    <property type="entry name" value="DUF3632"/>
    <property type="match status" value="1"/>
</dbReference>
<proteinExistence type="predicted"/>
<evidence type="ECO:0000313" key="1">
    <source>
        <dbReference type="EMBL" id="KAF2871798.1"/>
    </source>
</evidence>
<keyword evidence="2" id="KW-1185">Reference proteome</keyword>
<dbReference type="EMBL" id="JAADJZ010000011">
    <property type="protein sequence ID" value="KAF2871798.1"/>
    <property type="molecule type" value="Genomic_DNA"/>
</dbReference>
<accession>A0A7C8M8C3</accession>
<name>A0A7C8M8C3_9PLEO</name>
<dbReference type="AlphaFoldDB" id="A0A7C8M8C3"/>